<evidence type="ECO:0000313" key="2">
    <source>
        <dbReference type="Proteomes" id="UP000235828"/>
    </source>
</evidence>
<name>A0A2N8ZHZ2_9VIBR</name>
<accession>A0A2N8ZHZ2</accession>
<reference evidence="1 2" key="1">
    <citation type="submission" date="2017-10" db="EMBL/GenBank/DDBJ databases">
        <authorList>
            <person name="Banno H."/>
            <person name="Chua N.-H."/>
        </authorList>
    </citation>
    <scope>NUCLEOTIDE SEQUENCE [LARGE SCALE GENOMIC DNA]</scope>
    <source>
        <strain evidence="1">Vibrio tapetis CECT4600</strain>
    </source>
</reference>
<dbReference type="Proteomes" id="UP000235828">
    <property type="component" value="Chromosome A"/>
</dbReference>
<organism evidence="1 2">
    <name type="scientific">Vibrio tapetis subsp. tapetis</name>
    <dbReference type="NCBI Taxonomy" id="1671868"/>
    <lineage>
        <taxon>Bacteria</taxon>
        <taxon>Pseudomonadati</taxon>
        <taxon>Pseudomonadota</taxon>
        <taxon>Gammaproteobacteria</taxon>
        <taxon>Vibrionales</taxon>
        <taxon>Vibrionaceae</taxon>
        <taxon>Vibrio</taxon>
    </lineage>
</organism>
<keyword evidence="2" id="KW-1185">Reference proteome</keyword>
<dbReference type="RefSeq" id="WP_102523788.1">
    <property type="nucleotide sequence ID" value="NZ_LT960611.1"/>
</dbReference>
<protein>
    <submittedName>
        <fullName evidence="1">Uncharacterized protein</fullName>
    </submittedName>
</protein>
<evidence type="ECO:0000313" key="1">
    <source>
        <dbReference type="EMBL" id="SON51518.1"/>
    </source>
</evidence>
<sequence length="87" mass="9861">MVKFKGLVLKVEELTFDAIATVFEGEAFCFTNEDHGTEIIIRLDALSNSEKYHGQFLELIKDDKTLKQEALDIIRSGDVTFLALMVH</sequence>
<dbReference type="AlphaFoldDB" id="A0A2N8ZHZ2"/>
<dbReference type="EMBL" id="LT960611">
    <property type="protein sequence ID" value="SON51518.1"/>
    <property type="molecule type" value="Genomic_DNA"/>
</dbReference>
<dbReference type="KEGG" id="vta:A3571"/>
<gene>
    <name evidence="1" type="ORF">VTAP4600_A3571</name>
</gene>
<proteinExistence type="predicted"/>